<dbReference type="Proteomes" id="UP000192491">
    <property type="component" value="Unassembled WGS sequence"/>
</dbReference>
<gene>
    <name evidence="2" type="ORF">BWK73_32130</name>
</gene>
<organism evidence="2 3">
    <name type="scientific">Thiothrix lacustris</name>
    <dbReference type="NCBI Taxonomy" id="525917"/>
    <lineage>
        <taxon>Bacteria</taxon>
        <taxon>Pseudomonadati</taxon>
        <taxon>Pseudomonadota</taxon>
        <taxon>Gammaproteobacteria</taxon>
        <taxon>Thiotrichales</taxon>
        <taxon>Thiotrichaceae</taxon>
        <taxon>Thiothrix</taxon>
    </lineage>
</organism>
<feature type="signal peptide" evidence="1">
    <location>
        <begin position="1"/>
        <end position="24"/>
    </location>
</feature>
<proteinExistence type="predicted"/>
<reference evidence="2 3" key="1">
    <citation type="submission" date="2017-01" db="EMBL/GenBank/DDBJ databases">
        <title>Novel large sulfur bacteria in the metagenomes of groundwater-fed chemosynthetic microbial mats in the Lake Huron basin.</title>
        <authorList>
            <person name="Sharrar A.M."/>
            <person name="Flood B.E."/>
            <person name="Bailey J.V."/>
            <person name="Jones D.S."/>
            <person name="Biddanda B."/>
            <person name="Ruberg S.A."/>
            <person name="Marcus D.N."/>
            <person name="Dick G.J."/>
        </authorList>
    </citation>
    <scope>NUCLEOTIDE SEQUENCE [LARGE SCALE GENOMIC DNA]</scope>
    <source>
        <strain evidence="2">A8</strain>
    </source>
</reference>
<evidence type="ECO:0000313" key="3">
    <source>
        <dbReference type="Proteomes" id="UP000192491"/>
    </source>
</evidence>
<name>A0A1Y1QI27_9GAMM</name>
<accession>A0A1Y1QI27</accession>
<evidence type="ECO:0000256" key="1">
    <source>
        <dbReference type="SAM" id="SignalP"/>
    </source>
</evidence>
<dbReference type="AlphaFoldDB" id="A0A1Y1QI27"/>
<dbReference type="EMBL" id="MTEJ01000265">
    <property type="protein sequence ID" value="OQX05970.1"/>
    <property type="molecule type" value="Genomic_DNA"/>
</dbReference>
<keyword evidence="1" id="KW-0732">Signal</keyword>
<feature type="chain" id="PRO_5011988006" evidence="1">
    <location>
        <begin position="25"/>
        <end position="243"/>
    </location>
</feature>
<sequence length="243" mass="25980">MKTHSSIQVGIALLALAIASPSVAGVKFRISHDASSKEYVVYMTPDTVPSPDMVLSSQVTLRVPHGLDKTRFNIDTLTSAVTGINWVNHSRVDAPAESPEADYLSFGLLYSGGKPPPFGWQAGKEKRIFSFTSAVGCVAGVALIDNYDPFSQLPNSANTNPGNEFSNIGWLSGNSYTGNYGKPITCGTVPSSASICEKNPLVLNAIKRELSVLAALVNKIGSISQRQTFQKKLNDLRSSAQCN</sequence>
<protein>
    <submittedName>
        <fullName evidence="2">Uncharacterized protein</fullName>
    </submittedName>
</protein>
<comment type="caution">
    <text evidence="2">The sequence shown here is derived from an EMBL/GenBank/DDBJ whole genome shotgun (WGS) entry which is preliminary data.</text>
</comment>
<evidence type="ECO:0000313" key="2">
    <source>
        <dbReference type="EMBL" id="OQX05970.1"/>
    </source>
</evidence>